<keyword evidence="6 9" id="KW-0067">ATP-binding</keyword>
<organism evidence="15 16">
    <name type="scientific">Stylosanthes scabra</name>
    <dbReference type="NCBI Taxonomy" id="79078"/>
    <lineage>
        <taxon>Eukaryota</taxon>
        <taxon>Viridiplantae</taxon>
        <taxon>Streptophyta</taxon>
        <taxon>Embryophyta</taxon>
        <taxon>Tracheophyta</taxon>
        <taxon>Spermatophyta</taxon>
        <taxon>Magnoliopsida</taxon>
        <taxon>eudicotyledons</taxon>
        <taxon>Gunneridae</taxon>
        <taxon>Pentapetalae</taxon>
        <taxon>rosids</taxon>
        <taxon>fabids</taxon>
        <taxon>Fabales</taxon>
        <taxon>Fabaceae</taxon>
        <taxon>Papilionoideae</taxon>
        <taxon>50 kb inversion clade</taxon>
        <taxon>dalbergioids sensu lato</taxon>
        <taxon>Dalbergieae</taxon>
        <taxon>Pterocarpus clade</taxon>
        <taxon>Stylosanthes</taxon>
    </lineage>
</organism>
<dbReference type="InterPro" id="IPR008271">
    <property type="entry name" value="Ser/Thr_kinase_AS"/>
</dbReference>
<feature type="binding site" evidence="9">
    <location>
        <position position="537"/>
    </location>
    <ligand>
        <name>ATP</name>
        <dbReference type="ChEBI" id="CHEBI:30616"/>
    </ligand>
</feature>
<evidence type="ECO:0000256" key="8">
    <source>
        <dbReference type="ARBA" id="ARBA00023180"/>
    </source>
</evidence>
<evidence type="ECO:0000259" key="14">
    <source>
        <dbReference type="PROSITE" id="PS50948"/>
    </source>
</evidence>
<evidence type="ECO:0000256" key="7">
    <source>
        <dbReference type="ARBA" id="ARBA00023157"/>
    </source>
</evidence>
<accession>A0ABU6SED7</accession>
<feature type="domain" description="Bulb-type lectin" evidence="13">
    <location>
        <begin position="22"/>
        <end position="150"/>
    </location>
</feature>
<gene>
    <name evidence="15" type="ORF">PIB30_034681</name>
</gene>
<comment type="caution">
    <text evidence="15">The sequence shown here is derived from an EMBL/GenBank/DDBJ whole genome shotgun (WGS) entry which is preliminary data.</text>
</comment>
<dbReference type="PANTHER" id="PTHR32444">
    <property type="entry name" value="BULB-TYPE LECTIN DOMAIN-CONTAINING PROTEIN"/>
    <property type="match status" value="1"/>
</dbReference>
<evidence type="ECO:0000256" key="5">
    <source>
        <dbReference type="ARBA" id="ARBA00022777"/>
    </source>
</evidence>
<dbReference type="SMART" id="SM00108">
    <property type="entry name" value="B_lectin"/>
    <property type="match status" value="1"/>
</dbReference>
<dbReference type="Gene3D" id="1.10.510.10">
    <property type="entry name" value="Transferase(Phosphotransferase) domain 1"/>
    <property type="match status" value="1"/>
</dbReference>
<feature type="chain" id="PRO_5046866573" description="Non-specific serine/threonine protein kinase" evidence="11">
    <location>
        <begin position="22"/>
        <end position="672"/>
    </location>
</feature>
<evidence type="ECO:0008006" key="17">
    <source>
        <dbReference type="Google" id="ProtNLM"/>
    </source>
</evidence>
<evidence type="ECO:0000259" key="13">
    <source>
        <dbReference type="PROSITE" id="PS50927"/>
    </source>
</evidence>
<dbReference type="InterPro" id="IPR000719">
    <property type="entry name" value="Prot_kinase_dom"/>
</dbReference>
<dbReference type="Pfam" id="PF00954">
    <property type="entry name" value="S_locus_glycop"/>
    <property type="match status" value="1"/>
</dbReference>
<evidence type="ECO:0000256" key="4">
    <source>
        <dbReference type="ARBA" id="ARBA00022741"/>
    </source>
</evidence>
<dbReference type="PROSITE" id="PS00107">
    <property type="entry name" value="PROTEIN_KINASE_ATP"/>
    <property type="match status" value="1"/>
</dbReference>
<dbReference type="Proteomes" id="UP001341840">
    <property type="component" value="Unassembled WGS sequence"/>
</dbReference>
<dbReference type="PROSITE" id="PS50948">
    <property type="entry name" value="PAN"/>
    <property type="match status" value="1"/>
</dbReference>
<evidence type="ECO:0000256" key="2">
    <source>
        <dbReference type="ARBA" id="ARBA00022679"/>
    </source>
</evidence>
<keyword evidence="10" id="KW-0472">Membrane</keyword>
<keyword evidence="7" id="KW-1015">Disulfide bond</keyword>
<keyword evidence="10" id="KW-0812">Transmembrane</keyword>
<feature type="domain" description="Apple" evidence="14">
    <location>
        <begin position="345"/>
        <end position="432"/>
    </location>
</feature>
<dbReference type="InterPro" id="IPR000858">
    <property type="entry name" value="S_locus_glycoprot_dom"/>
</dbReference>
<keyword evidence="4 9" id="KW-0547">Nucleotide-binding</keyword>
<keyword evidence="8" id="KW-0325">Glycoprotein</keyword>
<keyword evidence="2" id="KW-0808">Transferase</keyword>
<sequence length="672" mass="75772">MEHYYFPFLLLLLLHPYFGTSLDTITSSYILKPPQTLTSTDGIFHLGFFTPTTNSSSSSYLGIWYINSPPVVWVANRNQPITPHDEGIVLKISKDGNLVLMDTAHSNNKILWSTNVSNIASPNTTTAQLLTTGNLVLQENSTGKILWESFQHPTDTLLQNMKISANRITGKKVKLTSWRTPHDPSIGDFSVSLERLSIPEAFIWRGSSQPHWRSGPWNGQIFIGVPDMIANYIDGFYMSGKDEESNGTYYLSYSYANHNLKMFALASDGNLNEYYWDYSKKQWSMMWSVINTDCGVYGKCGVFASCNPKTSPICSCLRGYEPRNAEEWNKQNWSSGCVRKIPLQCESERVSSSSNESVAVGDGFVKMENTKVPDYAEWLSSIDFDCRSACLGNCSCKAYAYDAGIGCMLWTGNLIDIQRFSMGGTDLYIRVPSSELDEQKKKNHGSVIIAVTVSVVGTIGIVSCAFILWKRRTAIGERANFRIPTISRIKYPELSQFEFEKLAIATNNFHLTNKLGEGGFGLVYRGTLKDGQEIAVKRLSSASCQGVEEFMNEVLVISKLQHRNLVRLLGCCIERNEKILVYEYMPNKSLDAYLFGFKQELNWEKRFHIIEGIARGLLYLHRDSRLRIIHRDLKLSNVLLDEELNPKISDFGMAKIFGHTENEANTTRVVGT</sequence>
<dbReference type="InterPro" id="IPR036426">
    <property type="entry name" value="Bulb-type_lectin_dom_sf"/>
</dbReference>
<evidence type="ECO:0000259" key="12">
    <source>
        <dbReference type="PROSITE" id="PS50011"/>
    </source>
</evidence>
<dbReference type="Pfam" id="PF07714">
    <property type="entry name" value="PK_Tyr_Ser-Thr"/>
    <property type="match status" value="1"/>
</dbReference>
<dbReference type="CDD" id="cd00028">
    <property type="entry name" value="B_lectin"/>
    <property type="match status" value="1"/>
</dbReference>
<keyword evidence="5" id="KW-0418">Kinase</keyword>
<dbReference type="PANTHER" id="PTHR32444:SF198">
    <property type="entry name" value="BULB-TYPE LECTIN DOMAIN-CONTAINING PROTEIN"/>
    <property type="match status" value="1"/>
</dbReference>
<dbReference type="InterPro" id="IPR003609">
    <property type="entry name" value="Pan_app"/>
</dbReference>
<dbReference type="SUPFAM" id="SSF56112">
    <property type="entry name" value="Protein kinase-like (PK-like)"/>
    <property type="match status" value="1"/>
</dbReference>
<dbReference type="SUPFAM" id="SSF51110">
    <property type="entry name" value="alpha-D-mannose-specific plant lectins"/>
    <property type="match status" value="1"/>
</dbReference>
<dbReference type="Gene3D" id="3.30.200.20">
    <property type="entry name" value="Phosphorylase Kinase, domain 1"/>
    <property type="match status" value="1"/>
</dbReference>
<dbReference type="Pfam" id="PF01453">
    <property type="entry name" value="B_lectin"/>
    <property type="match status" value="1"/>
</dbReference>
<dbReference type="Pfam" id="PF08276">
    <property type="entry name" value="PAN_2"/>
    <property type="match status" value="1"/>
</dbReference>
<evidence type="ECO:0000313" key="15">
    <source>
        <dbReference type="EMBL" id="MED6134153.1"/>
    </source>
</evidence>
<dbReference type="InterPro" id="IPR017441">
    <property type="entry name" value="Protein_kinase_ATP_BS"/>
</dbReference>
<name>A0ABU6SED7_9FABA</name>
<protein>
    <recommendedName>
        <fullName evidence="17">Non-specific serine/threonine protein kinase</fullName>
    </recommendedName>
</protein>
<evidence type="ECO:0000256" key="6">
    <source>
        <dbReference type="ARBA" id="ARBA00022840"/>
    </source>
</evidence>
<keyword evidence="16" id="KW-1185">Reference proteome</keyword>
<dbReference type="InterPro" id="IPR001245">
    <property type="entry name" value="Ser-Thr/Tyr_kinase_cat_dom"/>
</dbReference>
<dbReference type="SMART" id="SM00473">
    <property type="entry name" value="PAN_AP"/>
    <property type="match status" value="1"/>
</dbReference>
<evidence type="ECO:0000256" key="3">
    <source>
        <dbReference type="ARBA" id="ARBA00022729"/>
    </source>
</evidence>
<keyword evidence="3 11" id="KW-0732">Signal</keyword>
<evidence type="ECO:0000313" key="16">
    <source>
        <dbReference type="Proteomes" id="UP001341840"/>
    </source>
</evidence>
<feature type="signal peptide" evidence="11">
    <location>
        <begin position="1"/>
        <end position="21"/>
    </location>
</feature>
<evidence type="ECO:0000256" key="10">
    <source>
        <dbReference type="SAM" id="Phobius"/>
    </source>
</evidence>
<evidence type="ECO:0000256" key="1">
    <source>
        <dbReference type="ARBA" id="ARBA00022527"/>
    </source>
</evidence>
<dbReference type="PROSITE" id="PS50927">
    <property type="entry name" value="BULB_LECTIN"/>
    <property type="match status" value="1"/>
</dbReference>
<reference evidence="15 16" key="1">
    <citation type="journal article" date="2023" name="Plants (Basel)">
        <title>Bridging the Gap: Combining Genomics and Transcriptomics Approaches to Understand Stylosanthes scabra, an Orphan Legume from the Brazilian Caatinga.</title>
        <authorList>
            <person name="Ferreira-Neto J.R.C."/>
            <person name="da Silva M.D."/>
            <person name="Binneck E."/>
            <person name="de Melo N.F."/>
            <person name="da Silva R.H."/>
            <person name="de Melo A.L.T.M."/>
            <person name="Pandolfi V."/>
            <person name="Bustamante F.O."/>
            <person name="Brasileiro-Vidal A.C."/>
            <person name="Benko-Iseppon A.M."/>
        </authorList>
    </citation>
    <scope>NUCLEOTIDE SEQUENCE [LARGE SCALE GENOMIC DNA]</scope>
    <source>
        <tissue evidence="15">Leaves</tissue>
    </source>
</reference>
<dbReference type="EMBL" id="JASCZI010060577">
    <property type="protein sequence ID" value="MED6134153.1"/>
    <property type="molecule type" value="Genomic_DNA"/>
</dbReference>
<dbReference type="InterPro" id="IPR011009">
    <property type="entry name" value="Kinase-like_dom_sf"/>
</dbReference>
<dbReference type="CDD" id="cd01098">
    <property type="entry name" value="PAN_AP_plant"/>
    <property type="match status" value="1"/>
</dbReference>
<dbReference type="PROSITE" id="PS00108">
    <property type="entry name" value="PROTEIN_KINASE_ST"/>
    <property type="match status" value="1"/>
</dbReference>
<feature type="transmembrane region" description="Helical" evidence="10">
    <location>
        <begin position="447"/>
        <end position="469"/>
    </location>
</feature>
<dbReference type="InterPro" id="IPR001480">
    <property type="entry name" value="Bulb-type_lectin_dom"/>
</dbReference>
<feature type="domain" description="Protein kinase" evidence="12">
    <location>
        <begin position="509"/>
        <end position="672"/>
    </location>
</feature>
<proteinExistence type="predicted"/>
<dbReference type="SMART" id="SM00220">
    <property type="entry name" value="S_TKc"/>
    <property type="match status" value="1"/>
</dbReference>
<keyword evidence="1" id="KW-0723">Serine/threonine-protein kinase</keyword>
<dbReference type="Gene3D" id="2.90.10.10">
    <property type="entry name" value="Bulb-type lectin domain"/>
    <property type="match status" value="1"/>
</dbReference>
<dbReference type="PROSITE" id="PS50011">
    <property type="entry name" value="PROTEIN_KINASE_DOM"/>
    <property type="match status" value="1"/>
</dbReference>
<keyword evidence="10" id="KW-1133">Transmembrane helix</keyword>
<evidence type="ECO:0000256" key="9">
    <source>
        <dbReference type="PROSITE-ProRule" id="PRU10141"/>
    </source>
</evidence>
<evidence type="ECO:0000256" key="11">
    <source>
        <dbReference type="SAM" id="SignalP"/>
    </source>
</evidence>